<name>T1K3J4_TETUR</name>
<feature type="region of interest" description="Disordered" evidence="1">
    <location>
        <begin position="167"/>
        <end position="189"/>
    </location>
</feature>
<dbReference type="EMBL" id="CAEY01001381">
    <property type="status" value="NOT_ANNOTATED_CDS"/>
    <property type="molecule type" value="Genomic_DNA"/>
</dbReference>
<dbReference type="Proteomes" id="UP000015104">
    <property type="component" value="Unassembled WGS sequence"/>
</dbReference>
<feature type="compositionally biased region" description="Polar residues" evidence="1">
    <location>
        <begin position="1"/>
        <end position="10"/>
    </location>
</feature>
<feature type="compositionally biased region" description="Basic residues" evidence="1">
    <location>
        <begin position="286"/>
        <end position="298"/>
    </location>
</feature>
<proteinExistence type="predicted"/>
<evidence type="ECO:0000256" key="1">
    <source>
        <dbReference type="SAM" id="MobiDB-lite"/>
    </source>
</evidence>
<feature type="region of interest" description="Disordered" evidence="1">
    <location>
        <begin position="1"/>
        <end position="24"/>
    </location>
</feature>
<feature type="region of interest" description="Disordered" evidence="1">
    <location>
        <begin position="233"/>
        <end position="301"/>
    </location>
</feature>
<dbReference type="EnsemblMetazoa" id="tetur04g08910.1">
    <property type="protein sequence ID" value="tetur04g08910.1"/>
    <property type="gene ID" value="tetur04g08910"/>
</dbReference>
<dbReference type="AlphaFoldDB" id="T1K3J4"/>
<evidence type="ECO:0000313" key="3">
    <source>
        <dbReference type="Proteomes" id="UP000015104"/>
    </source>
</evidence>
<keyword evidence="3" id="KW-1185">Reference proteome</keyword>
<dbReference type="HOGENOM" id="CLU_889432_0_0_1"/>
<organism evidence="2 3">
    <name type="scientific">Tetranychus urticae</name>
    <name type="common">Two-spotted spider mite</name>
    <dbReference type="NCBI Taxonomy" id="32264"/>
    <lineage>
        <taxon>Eukaryota</taxon>
        <taxon>Metazoa</taxon>
        <taxon>Ecdysozoa</taxon>
        <taxon>Arthropoda</taxon>
        <taxon>Chelicerata</taxon>
        <taxon>Arachnida</taxon>
        <taxon>Acari</taxon>
        <taxon>Acariformes</taxon>
        <taxon>Trombidiformes</taxon>
        <taxon>Prostigmata</taxon>
        <taxon>Eleutherengona</taxon>
        <taxon>Raphignathae</taxon>
        <taxon>Tetranychoidea</taxon>
        <taxon>Tetranychidae</taxon>
        <taxon>Tetranychus</taxon>
    </lineage>
</organism>
<reference evidence="3" key="1">
    <citation type="submission" date="2011-08" db="EMBL/GenBank/DDBJ databases">
        <authorList>
            <person name="Rombauts S."/>
        </authorList>
    </citation>
    <scope>NUCLEOTIDE SEQUENCE</scope>
    <source>
        <strain evidence="3">London</strain>
    </source>
</reference>
<reference evidence="2" key="2">
    <citation type="submission" date="2015-06" db="UniProtKB">
        <authorList>
            <consortium name="EnsemblMetazoa"/>
        </authorList>
    </citation>
    <scope>IDENTIFICATION</scope>
</reference>
<feature type="compositionally biased region" description="Acidic residues" evidence="1">
    <location>
        <begin position="239"/>
        <end position="248"/>
    </location>
</feature>
<protein>
    <submittedName>
        <fullName evidence="2">Uncharacterized protein</fullName>
    </submittedName>
</protein>
<accession>T1K3J4</accession>
<feature type="compositionally biased region" description="Basic and acidic residues" evidence="1">
    <location>
        <begin position="263"/>
        <end position="272"/>
    </location>
</feature>
<evidence type="ECO:0000313" key="2">
    <source>
        <dbReference type="EnsemblMetazoa" id="tetur04g08910.1"/>
    </source>
</evidence>
<sequence length="313" mass="34867">MNETAYLHNNRSVKEEPNPVTSIKGSTIAKSSYNYNNNCNDNNDKKQNSLSTEQACTVKRKANAYTNSNNNNSINLSIPDQQPLTGKSLAPFKRRCFSDLGLGLFKCYPNDQDDRDGDEGNASHCYGPRFGLKEKTALILPLLIGVDKVSTLTEPFLLTTEDIARRSIQPPTMSRSSHRDRSQRKTLPVIGKKIGDLESYVKPIKGSSSLNAPIDSFSRPPSYESESWAVPVQTMTQSDSDDQQDSSESESSKVDFGTVHHSLAKEKVEPTDKSSAMETMEYKFQQTRRKRQQVKKSSRLTPIATVTPMAFIG</sequence>